<feature type="region of interest" description="Disordered" evidence="1">
    <location>
        <begin position="131"/>
        <end position="166"/>
    </location>
</feature>
<comment type="caution">
    <text evidence="2">The sequence shown here is derived from an EMBL/GenBank/DDBJ whole genome shotgun (WGS) entry which is preliminary data.</text>
</comment>
<organism evidence="2 3">
    <name type="scientific">Linnemannia gamsii</name>
    <dbReference type="NCBI Taxonomy" id="64522"/>
    <lineage>
        <taxon>Eukaryota</taxon>
        <taxon>Fungi</taxon>
        <taxon>Fungi incertae sedis</taxon>
        <taxon>Mucoromycota</taxon>
        <taxon>Mortierellomycotina</taxon>
        <taxon>Mortierellomycetes</taxon>
        <taxon>Mortierellales</taxon>
        <taxon>Mortierellaceae</taxon>
        <taxon>Linnemannia</taxon>
    </lineage>
</organism>
<feature type="compositionally biased region" description="Low complexity" evidence="1">
    <location>
        <begin position="1"/>
        <end position="32"/>
    </location>
</feature>
<sequence length="351" mass="39258">MLSRKNSQRSQQQRQLESETETTSTTTSSHSNHQYEKESNAAFERICTLLTDLITDASTAVSTADRTHSMDLSGTAVVPSIVIPRYLPMVCSESDNSDEEVEASYLEGGEAMMPLEDDGFDGQASVLFDEEANLPPESPRDQIRRRIDDSRKKRLARNRTGSYTADPSKRTSLFLELQNLQLESDSTQHPTTPVLGNLVTVDPEELQWVIQRVDAELDRTVETIDDLTRDLMAVATHQNWMKAHLERTLGIQSPLSLADILQKNDDGVFFQVAGAAAGETGAIPMSPTSSTSPRSRFEQMEDIIGATKALLSSKEFANYYQVLERVRIMEQEDDCEEDYHRGGQSTVDRME</sequence>
<reference evidence="2 3" key="1">
    <citation type="journal article" date="2020" name="Fungal Divers.">
        <title>Resolving the Mortierellaceae phylogeny through synthesis of multi-gene phylogenetics and phylogenomics.</title>
        <authorList>
            <person name="Vandepol N."/>
            <person name="Liber J."/>
            <person name="Desiro A."/>
            <person name="Na H."/>
            <person name="Kennedy M."/>
            <person name="Barry K."/>
            <person name="Grigoriev I.V."/>
            <person name="Miller A.N."/>
            <person name="O'Donnell K."/>
            <person name="Stajich J.E."/>
            <person name="Bonito G."/>
        </authorList>
    </citation>
    <scope>NUCLEOTIDE SEQUENCE [LARGE SCALE GENOMIC DNA]</scope>
    <source>
        <strain evidence="2 3">AD045</strain>
    </source>
</reference>
<accession>A0ABQ7K1U2</accession>
<proteinExistence type="predicted"/>
<dbReference type="EMBL" id="JAAAIM010000332">
    <property type="protein sequence ID" value="KAG0289689.1"/>
    <property type="molecule type" value="Genomic_DNA"/>
</dbReference>
<feature type="compositionally biased region" description="Basic and acidic residues" evidence="1">
    <location>
        <begin position="138"/>
        <end position="151"/>
    </location>
</feature>
<feature type="region of interest" description="Disordered" evidence="1">
    <location>
        <begin position="1"/>
        <end position="37"/>
    </location>
</feature>
<evidence type="ECO:0000256" key="1">
    <source>
        <dbReference type="SAM" id="MobiDB-lite"/>
    </source>
</evidence>
<keyword evidence="3" id="KW-1185">Reference proteome</keyword>
<dbReference type="Proteomes" id="UP001194696">
    <property type="component" value="Unassembled WGS sequence"/>
</dbReference>
<gene>
    <name evidence="2" type="ORF">BGZ96_006791</name>
</gene>
<protein>
    <submittedName>
        <fullName evidence="2">Uncharacterized protein</fullName>
    </submittedName>
</protein>
<evidence type="ECO:0000313" key="3">
    <source>
        <dbReference type="Proteomes" id="UP001194696"/>
    </source>
</evidence>
<evidence type="ECO:0000313" key="2">
    <source>
        <dbReference type="EMBL" id="KAG0289689.1"/>
    </source>
</evidence>
<name>A0ABQ7K1U2_9FUNG</name>